<dbReference type="InterPro" id="IPR013785">
    <property type="entry name" value="Aldolase_TIM"/>
</dbReference>
<evidence type="ECO:0000313" key="3">
    <source>
        <dbReference type="EMBL" id="OGZ20173.1"/>
    </source>
</evidence>
<reference evidence="3 4" key="1">
    <citation type="journal article" date="2016" name="Nat. Commun.">
        <title>Thousands of microbial genomes shed light on interconnected biogeochemical processes in an aquifer system.</title>
        <authorList>
            <person name="Anantharaman K."/>
            <person name="Brown C.T."/>
            <person name="Hug L.A."/>
            <person name="Sharon I."/>
            <person name="Castelle C.J."/>
            <person name="Probst A.J."/>
            <person name="Thomas B.C."/>
            <person name="Singh A."/>
            <person name="Wilkins M.J."/>
            <person name="Karaoz U."/>
            <person name="Brodie E.L."/>
            <person name="Williams K.H."/>
            <person name="Hubbard S.S."/>
            <person name="Banfield J.F."/>
        </authorList>
    </citation>
    <scope>NUCLEOTIDE SEQUENCE [LARGE SCALE GENOMIC DNA]</scope>
</reference>
<accession>A0A1G2E2Z6</accession>
<keyword evidence="1" id="KW-0560">Oxidoreductase</keyword>
<evidence type="ECO:0000256" key="1">
    <source>
        <dbReference type="ARBA" id="ARBA00023002"/>
    </source>
</evidence>
<proteinExistence type="predicted"/>
<dbReference type="GO" id="GO:0016627">
    <property type="term" value="F:oxidoreductase activity, acting on the CH-CH group of donors"/>
    <property type="evidence" value="ECO:0007669"/>
    <property type="project" value="InterPro"/>
</dbReference>
<protein>
    <recommendedName>
        <fullName evidence="2">Dihydroorotate dehydrogenase catalytic domain-containing protein</fullName>
    </recommendedName>
</protein>
<organism evidence="3 4">
    <name type="scientific">Candidatus Nealsonbacteria bacterium RIFCSPHIGHO2_01_FULL_38_55</name>
    <dbReference type="NCBI Taxonomy" id="1801664"/>
    <lineage>
        <taxon>Bacteria</taxon>
        <taxon>Candidatus Nealsoniibacteriota</taxon>
    </lineage>
</organism>
<dbReference type="AlphaFoldDB" id="A0A1G2E2Z6"/>
<dbReference type="Proteomes" id="UP000177360">
    <property type="component" value="Unassembled WGS sequence"/>
</dbReference>
<name>A0A1G2E2Z6_9BACT</name>
<comment type="caution">
    <text evidence="3">The sequence shown here is derived from an EMBL/GenBank/DDBJ whole genome shotgun (WGS) entry which is preliminary data.</text>
</comment>
<dbReference type="SUPFAM" id="SSF51395">
    <property type="entry name" value="FMN-linked oxidoreductases"/>
    <property type="match status" value="1"/>
</dbReference>
<evidence type="ECO:0000313" key="4">
    <source>
        <dbReference type="Proteomes" id="UP000177360"/>
    </source>
</evidence>
<dbReference type="InterPro" id="IPR005720">
    <property type="entry name" value="Dihydroorotate_DH_cat"/>
</dbReference>
<dbReference type="Gene3D" id="3.20.20.70">
    <property type="entry name" value="Aldolase class I"/>
    <property type="match status" value="1"/>
</dbReference>
<gene>
    <name evidence="3" type="ORF">A2626_00070</name>
</gene>
<feature type="domain" description="Dihydroorotate dehydrogenase catalytic" evidence="2">
    <location>
        <begin position="117"/>
        <end position="294"/>
    </location>
</feature>
<evidence type="ECO:0000259" key="2">
    <source>
        <dbReference type="Pfam" id="PF01180"/>
    </source>
</evidence>
<sequence>MKITLNFVNLKQKSSFGRSLTTFFFIGDKKMITLSNGHKFEYMVASGGLGFFGKGAWRGEYFLRWLGLIDPSLFTIVAKTVTFERRKGNYRWWWPSGCIRFLNWDGDDSRFGFFSCEGVVNAYGLTNPGYEWWENWCWIQSFFQKRISLIASVFSDSERAPQEIYQMVKSLSDWFRTEIVGIEINGSCPNSQGDILTTSRKIIEICEAAKRASKHPLLLKLSVVQNVDEILPRVNGLVEAISINSVPWREIFPDAKSPLARLGGGGISGKSAQDWTWDFVRKLKDKTDIPVIGPSVWDYDDIEKLRKIGADAISFGSVSTKYPWRPTSYVKRDMKERAEMTLP</sequence>
<dbReference type="EMBL" id="MHLZ01000010">
    <property type="protein sequence ID" value="OGZ20173.1"/>
    <property type="molecule type" value="Genomic_DNA"/>
</dbReference>
<dbReference type="Pfam" id="PF01180">
    <property type="entry name" value="DHO_dh"/>
    <property type="match status" value="1"/>
</dbReference>
<dbReference type="GO" id="GO:0005737">
    <property type="term" value="C:cytoplasm"/>
    <property type="evidence" value="ECO:0007669"/>
    <property type="project" value="InterPro"/>
</dbReference>